<reference evidence="3" key="1">
    <citation type="journal article" date="2021" name="Syst. Appl. Microbiol.">
        <title>Roseomonas hellenica sp. nov., isolated from roots of wild-growing Alkanna tinctoria.</title>
        <authorList>
            <person name="Rat A."/>
            <person name="Naranjo H.D."/>
            <person name="Lebbe L."/>
            <person name="Cnockaert M."/>
            <person name="Krigas N."/>
            <person name="Grigoriadou K."/>
            <person name="Maloupa E."/>
            <person name="Willems A."/>
        </authorList>
    </citation>
    <scope>NUCLEOTIDE SEQUENCE [LARGE SCALE GENOMIC DNA]</scope>
    <source>
        <strain evidence="3">LMG 31523</strain>
    </source>
</reference>
<evidence type="ECO:0008006" key="4">
    <source>
        <dbReference type="Google" id="ProtNLM"/>
    </source>
</evidence>
<protein>
    <recommendedName>
        <fullName evidence="4">C-type lysozyme inhibitor domain-containing protein</fullName>
    </recommendedName>
</protein>
<keyword evidence="1" id="KW-0732">Signal</keyword>
<evidence type="ECO:0000313" key="2">
    <source>
        <dbReference type="EMBL" id="MBR0669372.1"/>
    </source>
</evidence>
<evidence type="ECO:0000313" key="3">
    <source>
        <dbReference type="Proteomes" id="UP001196870"/>
    </source>
</evidence>
<comment type="caution">
    <text evidence="2">The sequence shown here is derived from an EMBL/GenBank/DDBJ whole genome shotgun (WGS) entry which is preliminary data.</text>
</comment>
<feature type="signal peptide" evidence="1">
    <location>
        <begin position="1"/>
        <end position="19"/>
    </location>
</feature>
<proteinExistence type="predicted"/>
<gene>
    <name evidence="2" type="ORF">GXW71_33795</name>
</gene>
<dbReference type="RefSeq" id="WP_211858350.1">
    <property type="nucleotide sequence ID" value="NZ_JAAGBB010000103.1"/>
</dbReference>
<keyword evidence="3" id="KW-1185">Reference proteome</keyword>
<feature type="chain" id="PRO_5047251702" description="C-type lysozyme inhibitor domain-containing protein" evidence="1">
    <location>
        <begin position="20"/>
        <end position="112"/>
    </location>
</feature>
<accession>A0ABS5F9Y7</accession>
<organism evidence="2 3">
    <name type="scientific">Plastoroseomonas hellenica</name>
    <dbReference type="NCBI Taxonomy" id="2687306"/>
    <lineage>
        <taxon>Bacteria</taxon>
        <taxon>Pseudomonadati</taxon>
        <taxon>Pseudomonadota</taxon>
        <taxon>Alphaproteobacteria</taxon>
        <taxon>Acetobacterales</taxon>
        <taxon>Acetobacteraceae</taxon>
        <taxon>Plastoroseomonas</taxon>
    </lineage>
</organism>
<dbReference type="Proteomes" id="UP001196870">
    <property type="component" value="Unassembled WGS sequence"/>
</dbReference>
<dbReference type="EMBL" id="JAAGBB010000103">
    <property type="protein sequence ID" value="MBR0669372.1"/>
    <property type="molecule type" value="Genomic_DNA"/>
</dbReference>
<evidence type="ECO:0000256" key="1">
    <source>
        <dbReference type="SAM" id="SignalP"/>
    </source>
</evidence>
<name>A0ABS5F9Y7_9PROT</name>
<sequence>MIRCAPFVVALLASGVAGAQAPAPEPAHVSVVLNCDGLPAPLPVVFVAGEPPTAMLDWQGLPVTLEGAATGVDRRMRYAARLDAGLLAITAGQDEADLQSPGAPLRHCRVQR</sequence>